<name>A0AAD9UX57_ACRCE</name>
<protein>
    <submittedName>
        <fullName evidence="1">Uncharacterized protein</fullName>
    </submittedName>
</protein>
<dbReference type="EMBL" id="JARQWQ010000079">
    <property type="protein sequence ID" value="KAK2553233.1"/>
    <property type="molecule type" value="Genomic_DNA"/>
</dbReference>
<accession>A0AAD9UX57</accession>
<evidence type="ECO:0000313" key="2">
    <source>
        <dbReference type="Proteomes" id="UP001249851"/>
    </source>
</evidence>
<reference evidence="1" key="2">
    <citation type="journal article" date="2023" name="Science">
        <title>Genomic signatures of disease resistance in endangered staghorn corals.</title>
        <authorList>
            <person name="Vollmer S.V."/>
            <person name="Selwyn J.D."/>
            <person name="Despard B.A."/>
            <person name="Roesel C.L."/>
        </authorList>
    </citation>
    <scope>NUCLEOTIDE SEQUENCE</scope>
    <source>
        <strain evidence="1">K2</strain>
    </source>
</reference>
<reference evidence="1" key="1">
    <citation type="journal article" date="2023" name="G3 (Bethesda)">
        <title>Whole genome assembly and annotation of the endangered Caribbean coral Acropora cervicornis.</title>
        <authorList>
            <person name="Selwyn J.D."/>
            <person name="Vollmer S.V."/>
        </authorList>
    </citation>
    <scope>NUCLEOTIDE SEQUENCE</scope>
    <source>
        <strain evidence="1">K2</strain>
    </source>
</reference>
<comment type="caution">
    <text evidence="1">The sequence shown here is derived from an EMBL/GenBank/DDBJ whole genome shotgun (WGS) entry which is preliminary data.</text>
</comment>
<sequence length="102" mass="12048">METLEQRVERTIQAEDEITSVIIPPTVSRSSSMRKVFSANKLERMKDLFVEMIQKSSPVSKVRIKETLEKRDWGVELLKKVSLDTVINRLKYERRLRRASKR</sequence>
<dbReference type="Proteomes" id="UP001249851">
    <property type="component" value="Unassembled WGS sequence"/>
</dbReference>
<dbReference type="AlphaFoldDB" id="A0AAD9UX57"/>
<keyword evidence="2" id="KW-1185">Reference proteome</keyword>
<evidence type="ECO:0000313" key="1">
    <source>
        <dbReference type="EMBL" id="KAK2553233.1"/>
    </source>
</evidence>
<gene>
    <name evidence="1" type="ORF">P5673_025431</name>
</gene>
<organism evidence="1 2">
    <name type="scientific">Acropora cervicornis</name>
    <name type="common">Staghorn coral</name>
    <dbReference type="NCBI Taxonomy" id="6130"/>
    <lineage>
        <taxon>Eukaryota</taxon>
        <taxon>Metazoa</taxon>
        <taxon>Cnidaria</taxon>
        <taxon>Anthozoa</taxon>
        <taxon>Hexacorallia</taxon>
        <taxon>Scleractinia</taxon>
        <taxon>Astrocoeniina</taxon>
        <taxon>Acroporidae</taxon>
        <taxon>Acropora</taxon>
    </lineage>
</organism>
<proteinExistence type="predicted"/>